<keyword evidence="2 3" id="KW-0067">ATP-binding</keyword>
<name>A0A4U3MMQ8_ENTFL</name>
<proteinExistence type="predicted"/>
<dbReference type="Proteomes" id="UP000305511">
    <property type="component" value="Unassembled WGS sequence"/>
</dbReference>
<keyword evidence="4" id="KW-0812">Transmembrane</keyword>
<reference evidence="6 7" key="1">
    <citation type="submission" date="2019-02" db="EMBL/GenBank/DDBJ databases">
        <title>Bacteria dissemination in different level of health care in South Africa: the effectiveness of infections prevention and control.</title>
        <authorList>
            <person name="Shobo C."/>
            <person name="Amoako D.G."/>
            <person name="Allam M."/>
            <person name="Ismail A."/>
            <person name="Bester L.A."/>
            <person name="Essack S.Y."/>
        </authorList>
    </citation>
    <scope>NUCLEOTIDE SEQUENCE [LARGE SCALE GENOMIC DNA]</scope>
    <source>
        <strain evidence="6 7">2SIL2</strain>
    </source>
</reference>
<dbReference type="EMBL" id="SIYF01000093">
    <property type="protein sequence ID" value="TKK89427.1"/>
    <property type="molecule type" value="Genomic_DNA"/>
</dbReference>
<evidence type="ECO:0000256" key="3">
    <source>
        <dbReference type="PROSITE-ProRule" id="PRU00289"/>
    </source>
</evidence>
<dbReference type="RefSeq" id="WP_137273912.1">
    <property type="nucleotide sequence ID" value="NZ_JAMWKG010000003.1"/>
</dbReference>
<dbReference type="GO" id="GO:0003677">
    <property type="term" value="F:DNA binding"/>
    <property type="evidence" value="ECO:0007669"/>
    <property type="project" value="InterPro"/>
</dbReference>
<dbReference type="InterPro" id="IPR050206">
    <property type="entry name" value="FtsK/SpoIIIE/SftA"/>
</dbReference>
<evidence type="ECO:0000259" key="5">
    <source>
        <dbReference type="PROSITE" id="PS50901"/>
    </source>
</evidence>
<protein>
    <recommendedName>
        <fullName evidence="5">FtsK domain-containing protein</fullName>
    </recommendedName>
</protein>
<evidence type="ECO:0000313" key="6">
    <source>
        <dbReference type="EMBL" id="TKK89427.1"/>
    </source>
</evidence>
<dbReference type="PROSITE" id="PS50901">
    <property type="entry name" value="FTSK"/>
    <property type="match status" value="1"/>
</dbReference>
<dbReference type="Gene3D" id="3.40.50.300">
    <property type="entry name" value="P-loop containing nucleotide triphosphate hydrolases"/>
    <property type="match status" value="1"/>
</dbReference>
<gene>
    <name evidence="6" type="ORF">EY666_04500</name>
</gene>
<keyword evidence="1 3" id="KW-0547">Nucleotide-binding</keyword>
<dbReference type="CDD" id="cd01127">
    <property type="entry name" value="TrwB_TraG_TraD_VirD4"/>
    <property type="match status" value="1"/>
</dbReference>
<feature type="transmembrane region" description="Helical" evidence="4">
    <location>
        <begin position="58"/>
        <end position="84"/>
    </location>
</feature>
<accession>A0A4U3MMQ8</accession>
<dbReference type="PANTHER" id="PTHR22683:SF47">
    <property type="entry name" value="FTSK DOMAIN-CONTAINING PROTEIN YDCQ"/>
    <property type="match status" value="1"/>
</dbReference>
<evidence type="ECO:0000256" key="1">
    <source>
        <dbReference type="ARBA" id="ARBA00022741"/>
    </source>
</evidence>
<dbReference type="InterPro" id="IPR002543">
    <property type="entry name" value="FtsK_dom"/>
</dbReference>
<feature type="transmembrane region" description="Helical" evidence="4">
    <location>
        <begin position="20"/>
        <end position="42"/>
    </location>
</feature>
<dbReference type="Pfam" id="PF01580">
    <property type="entry name" value="FtsK_SpoIIIE"/>
    <property type="match status" value="1"/>
</dbReference>
<evidence type="ECO:0000256" key="2">
    <source>
        <dbReference type="ARBA" id="ARBA00022840"/>
    </source>
</evidence>
<keyword evidence="4" id="KW-1133">Transmembrane helix</keyword>
<keyword evidence="4" id="KW-0472">Membrane</keyword>
<feature type="binding site" evidence="3">
    <location>
        <begin position="227"/>
        <end position="234"/>
    </location>
    <ligand>
        <name>ATP</name>
        <dbReference type="ChEBI" id="CHEBI:30616"/>
    </ligand>
</feature>
<dbReference type="AlphaFoldDB" id="A0A4U3MMQ8"/>
<sequence length="489" mass="56810">MNFIDWHYKGLRVRKWHRTLIWRVLSVVFLSTFMSSFVYYSWKNSYFALLAEIPWDKIIWLSLFSITMGLFAVGIVFSAFLPLFRRFLLLQRICTMIFSSDFYKVNDFESPNMLKNDARNLKRTLLYFPTFYVKMKKEKIRITVRLDGSKFHQSEQIKELSSIFEESLGIDLVGVLQRKRFLVYEFEKDNLENRLTIDEVVPNGYVIQLMKNISWNIAKIPHGLIVGGTGSGKTFFLFVLIRAFALMGADIRIGDPKNSDLADTGRVFPHVYTEPEDIRQMVHVAVIEMNQRYAELKKRPDYRSGKDFTYYGLKPLILVIDEYVAWLTSIPAKKDRDIIMNDLRQIVLKGRQVGVLGFFATQRPDAQFLVGDIRDQLGLRVALGEMSSDGYRMTFGQTEQGFQSKPIKGHGYLNLLGDFMVRELYSPLVPENHDFIDELVDLVGNVSSEFTAPPLNSLETIEQPEEPTGDDYKKREVIYEEVSHYERSE</sequence>
<dbReference type="InterPro" id="IPR027417">
    <property type="entry name" value="P-loop_NTPase"/>
</dbReference>
<dbReference type="GO" id="GO:0005524">
    <property type="term" value="F:ATP binding"/>
    <property type="evidence" value="ECO:0007669"/>
    <property type="project" value="UniProtKB-UniRule"/>
</dbReference>
<evidence type="ECO:0000313" key="7">
    <source>
        <dbReference type="Proteomes" id="UP000305511"/>
    </source>
</evidence>
<comment type="caution">
    <text evidence="6">The sequence shown here is derived from an EMBL/GenBank/DDBJ whole genome shotgun (WGS) entry which is preliminary data.</text>
</comment>
<dbReference type="PANTHER" id="PTHR22683">
    <property type="entry name" value="SPORULATION PROTEIN RELATED"/>
    <property type="match status" value="1"/>
</dbReference>
<organism evidence="6 7">
    <name type="scientific">Enterococcus faecalis</name>
    <name type="common">Streptococcus faecalis</name>
    <dbReference type="NCBI Taxonomy" id="1351"/>
    <lineage>
        <taxon>Bacteria</taxon>
        <taxon>Bacillati</taxon>
        <taxon>Bacillota</taxon>
        <taxon>Bacilli</taxon>
        <taxon>Lactobacillales</taxon>
        <taxon>Enterococcaceae</taxon>
        <taxon>Enterococcus</taxon>
    </lineage>
</organism>
<feature type="domain" description="FtsK" evidence="5">
    <location>
        <begin position="210"/>
        <end position="392"/>
    </location>
</feature>
<dbReference type="SUPFAM" id="SSF52540">
    <property type="entry name" value="P-loop containing nucleoside triphosphate hydrolases"/>
    <property type="match status" value="1"/>
</dbReference>
<evidence type="ECO:0000256" key="4">
    <source>
        <dbReference type="SAM" id="Phobius"/>
    </source>
</evidence>